<reference evidence="1 2" key="1">
    <citation type="journal article" date="2016" name="Proc. Natl. Acad. Sci. U.S.A.">
        <title>Lipid metabolic changes in an early divergent fungus govern the establishment of a mutualistic symbiosis with endobacteria.</title>
        <authorList>
            <person name="Lastovetsky O.A."/>
            <person name="Gaspar M.L."/>
            <person name="Mondo S.J."/>
            <person name="LaButti K.M."/>
            <person name="Sandor L."/>
            <person name="Grigoriev I.V."/>
            <person name="Henry S.A."/>
            <person name="Pawlowska T.E."/>
        </authorList>
    </citation>
    <scope>NUCLEOTIDE SEQUENCE [LARGE SCALE GENOMIC DNA]</scope>
    <source>
        <strain evidence="1 2">ATCC 11559</strain>
    </source>
</reference>
<dbReference type="EMBL" id="KV921308">
    <property type="protein sequence ID" value="ORE19560.1"/>
    <property type="molecule type" value="Genomic_DNA"/>
</dbReference>
<organism evidence="1 2">
    <name type="scientific">Rhizopus microsporus</name>
    <dbReference type="NCBI Taxonomy" id="58291"/>
    <lineage>
        <taxon>Eukaryota</taxon>
        <taxon>Fungi</taxon>
        <taxon>Fungi incertae sedis</taxon>
        <taxon>Mucoromycota</taxon>
        <taxon>Mucoromycotina</taxon>
        <taxon>Mucoromycetes</taxon>
        <taxon>Mucorales</taxon>
        <taxon>Mucorineae</taxon>
        <taxon>Rhizopodaceae</taxon>
        <taxon>Rhizopus</taxon>
    </lineage>
</organism>
<protein>
    <submittedName>
        <fullName evidence="1">Uncharacterized protein</fullName>
    </submittedName>
</protein>
<sequence>MTVCSRISMQYLSMMLNTSPGLTTVARFITQLEAFRQPKGELWDIRLESLQGAGYLRSQLRQIVNDASCCLAGAKGYISYLTIDKAQLMYTPTSFVLMVNGQPEEYRHSSDQNL</sequence>
<proteinExistence type="predicted"/>
<evidence type="ECO:0000313" key="1">
    <source>
        <dbReference type="EMBL" id="ORE19560.1"/>
    </source>
</evidence>
<name>A0A1X0S5H4_RHIZD</name>
<accession>A0A1X0S5H4</accession>
<gene>
    <name evidence="1" type="ORF">BCV71DRAFT_254767</name>
</gene>
<evidence type="ECO:0000313" key="2">
    <source>
        <dbReference type="Proteomes" id="UP000242381"/>
    </source>
</evidence>
<dbReference type="AlphaFoldDB" id="A0A1X0S5H4"/>
<dbReference type="Proteomes" id="UP000242381">
    <property type="component" value="Unassembled WGS sequence"/>
</dbReference>